<accession>A0A183E430</accession>
<feature type="compositionally biased region" description="Basic and acidic residues" evidence="1">
    <location>
        <begin position="90"/>
        <end position="100"/>
    </location>
</feature>
<protein>
    <submittedName>
        <fullName evidence="2">NADH-ubiquinone oxidoreductase 9 kDa subunit</fullName>
    </submittedName>
</protein>
<name>A0A183E430_9BILA</name>
<evidence type="ECO:0000256" key="1">
    <source>
        <dbReference type="SAM" id="MobiDB-lite"/>
    </source>
</evidence>
<dbReference type="AlphaFoldDB" id="A0A183E430"/>
<evidence type="ECO:0000313" key="2">
    <source>
        <dbReference type="WBParaSite" id="GPUH_0001574301-mRNA-1"/>
    </source>
</evidence>
<organism evidence="2">
    <name type="scientific">Gongylonema pulchrum</name>
    <dbReference type="NCBI Taxonomy" id="637853"/>
    <lineage>
        <taxon>Eukaryota</taxon>
        <taxon>Metazoa</taxon>
        <taxon>Ecdysozoa</taxon>
        <taxon>Nematoda</taxon>
        <taxon>Chromadorea</taxon>
        <taxon>Rhabditida</taxon>
        <taxon>Spirurina</taxon>
        <taxon>Spiruromorpha</taxon>
        <taxon>Spiruroidea</taxon>
        <taxon>Gongylonematidae</taxon>
        <taxon>Gongylonema</taxon>
    </lineage>
</organism>
<sequence>LKERACAKAQETPKQTSVEAESIKKAVASKQTDLASKGEKAESSKVGPVPEVNTSKDPVIGKKENTDRNAESNTKKSDGLPDSVPTGYVRDPRNYSRMEDLSPEDLAQFKADRFEFGKVPRVPPPMELC</sequence>
<feature type="region of interest" description="Disordered" evidence="1">
    <location>
        <begin position="1"/>
        <end position="100"/>
    </location>
</feature>
<feature type="compositionally biased region" description="Basic and acidic residues" evidence="1">
    <location>
        <begin position="59"/>
        <end position="79"/>
    </location>
</feature>
<dbReference type="WBParaSite" id="GPUH_0001574301-mRNA-1">
    <property type="protein sequence ID" value="GPUH_0001574301-mRNA-1"/>
    <property type="gene ID" value="GPUH_0001574301"/>
</dbReference>
<proteinExistence type="predicted"/>
<reference evidence="2" key="1">
    <citation type="submission" date="2016-06" db="UniProtKB">
        <authorList>
            <consortium name="WormBaseParasite"/>
        </authorList>
    </citation>
    <scope>IDENTIFICATION</scope>
</reference>